<dbReference type="InterPro" id="IPR038765">
    <property type="entry name" value="Papain-like_cys_pep_sf"/>
</dbReference>
<dbReference type="Pfam" id="PF01841">
    <property type="entry name" value="Transglut_core"/>
    <property type="match status" value="1"/>
</dbReference>
<gene>
    <name evidence="3" type="ORF">H9849_09295</name>
</gene>
<dbReference type="Proteomes" id="UP000886805">
    <property type="component" value="Unassembled WGS sequence"/>
</dbReference>
<dbReference type="PANTHER" id="PTHR42736">
    <property type="entry name" value="PROTEIN-GLUTAMINE GAMMA-GLUTAMYLTRANSFERASE"/>
    <property type="match status" value="1"/>
</dbReference>
<feature type="transmembrane region" description="Helical" evidence="1">
    <location>
        <begin position="593"/>
        <end position="615"/>
    </location>
</feature>
<dbReference type="SMART" id="SM00460">
    <property type="entry name" value="TGc"/>
    <property type="match status" value="1"/>
</dbReference>
<accession>A0A9D1X5F9</accession>
<keyword evidence="1" id="KW-0812">Transmembrane</keyword>
<proteinExistence type="predicted"/>
<dbReference type="PANTHER" id="PTHR42736:SF1">
    <property type="entry name" value="PROTEIN-GLUTAMINE GAMMA-GLUTAMYLTRANSFERASE"/>
    <property type="match status" value="1"/>
</dbReference>
<dbReference type="EMBL" id="DXEQ01000281">
    <property type="protein sequence ID" value="HIX73202.1"/>
    <property type="molecule type" value="Genomic_DNA"/>
</dbReference>
<keyword evidence="1" id="KW-0472">Membrane</keyword>
<organism evidence="3 4">
    <name type="scientific">Candidatus Anaerobutyricum stercoripullorum</name>
    <dbReference type="NCBI Taxonomy" id="2838456"/>
    <lineage>
        <taxon>Bacteria</taxon>
        <taxon>Bacillati</taxon>
        <taxon>Bacillota</taxon>
        <taxon>Clostridia</taxon>
        <taxon>Lachnospirales</taxon>
        <taxon>Lachnospiraceae</taxon>
        <taxon>Anaerobutyricum</taxon>
    </lineage>
</organism>
<feature type="non-terminal residue" evidence="3">
    <location>
        <position position="1"/>
    </location>
</feature>
<feature type="transmembrane region" description="Helical" evidence="1">
    <location>
        <begin position="87"/>
        <end position="106"/>
    </location>
</feature>
<keyword evidence="1" id="KW-1133">Transmembrane helix</keyword>
<evidence type="ECO:0000313" key="4">
    <source>
        <dbReference type="Proteomes" id="UP000886805"/>
    </source>
</evidence>
<dbReference type="InterPro" id="IPR002931">
    <property type="entry name" value="Transglutaminase-like"/>
</dbReference>
<feature type="transmembrane region" description="Helical" evidence="1">
    <location>
        <begin position="163"/>
        <end position="183"/>
    </location>
</feature>
<reference evidence="3" key="1">
    <citation type="journal article" date="2021" name="PeerJ">
        <title>Extensive microbial diversity within the chicken gut microbiome revealed by metagenomics and culture.</title>
        <authorList>
            <person name="Gilroy R."/>
            <person name="Ravi A."/>
            <person name="Getino M."/>
            <person name="Pursley I."/>
            <person name="Horton D.L."/>
            <person name="Alikhan N.F."/>
            <person name="Baker D."/>
            <person name="Gharbi K."/>
            <person name="Hall N."/>
            <person name="Watson M."/>
            <person name="Adriaenssens E.M."/>
            <person name="Foster-Nyarko E."/>
            <person name="Jarju S."/>
            <person name="Secka A."/>
            <person name="Antonio M."/>
            <person name="Oren A."/>
            <person name="Chaudhuri R.R."/>
            <person name="La Ragione R."/>
            <person name="Hildebrand F."/>
            <person name="Pallen M.J."/>
        </authorList>
    </citation>
    <scope>NUCLEOTIDE SEQUENCE</scope>
    <source>
        <strain evidence="3">ChiSxjej3B15-1167</strain>
    </source>
</reference>
<comment type="caution">
    <text evidence="3">The sequence shown here is derived from an EMBL/GenBank/DDBJ whole genome shotgun (WGS) entry which is preliminary data.</text>
</comment>
<name>A0A9D1X5F9_9FIRM</name>
<sequence>PQGGGPAFLAAGFVTAALVILSQQRKTLEVVLPLLLLSGAFVLLFFRMEAVIEGILVMVDAMLERWNTVFDAYLPLYGLSGTAEGDILPAAVILGVLLGLFTGYAVWRRWLGALTVAVFLLLAAGCLLQGNLSAFPVLFFLAGWLGVWSGSQKGSPHSRVATLSVCACTLAVGLGVSFFLSGYEAGEVLLNARKTIETAVQQCRYGKDTLPKGDLGRAGQLFGRKEDSEKETLELFFDQAGEMYLRGFVGAEYDGKSWKQLPNDAYTGNQEGMLEWLLEQGYDPLFPAASLEEKTSGDEDSAEHEMQTVTVVNRGADRRYVYVPEIARSAGGTTYRRGQDWQLRSRGFFGVNTWEFESLASPWDLLSVVSGQFSEELRFVRDSAAEAEQVYRSFAYSHYLSIDEDVRDTIDRLFFSGESWQAHTGKDTVNLYDAAARIRVMLSAFATYAPWTEEVPEGEDFVTWFLEEHKEGTSVHFATAAVLAYRTLGIPARYVEGYYLNRDLAEQLNEEEADSCTLTRQNSHAWVEIYVDGAGWYPVEVTPGFYREIYSPDYLIDIEEEEVENADGRTRVEADELLPGTREKEEDTVLAEIPWNAVGIVLLVILLFLGICLLLEGQRSVRLFLRDRKRRKNPERLAGLAYGQMCGMLRHAGFGKDFGRPYTLTEQIHGQFPSIKEEEYLRVIQIIQKNVFGQKTLYPNECRILDHFCRKLRTEIYRNASLRKKLLYRYMYCH</sequence>
<feature type="domain" description="Transglutaminase-like" evidence="2">
    <location>
        <begin position="466"/>
        <end position="543"/>
    </location>
</feature>
<feature type="transmembrane region" description="Helical" evidence="1">
    <location>
        <begin position="6"/>
        <end position="22"/>
    </location>
</feature>
<protein>
    <submittedName>
        <fullName evidence="3">Transglutaminase-like domain-containing protein</fullName>
    </submittedName>
</protein>
<dbReference type="InterPro" id="IPR052901">
    <property type="entry name" value="Bact_TGase-like"/>
</dbReference>
<dbReference type="Gene3D" id="3.10.620.30">
    <property type="match status" value="1"/>
</dbReference>
<reference evidence="3" key="2">
    <citation type="submission" date="2021-04" db="EMBL/GenBank/DDBJ databases">
        <authorList>
            <person name="Gilroy R."/>
        </authorList>
    </citation>
    <scope>NUCLEOTIDE SEQUENCE</scope>
    <source>
        <strain evidence="3">ChiSxjej3B15-1167</strain>
    </source>
</reference>
<dbReference type="SUPFAM" id="SSF54001">
    <property type="entry name" value="Cysteine proteinases"/>
    <property type="match status" value="1"/>
</dbReference>
<dbReference type="AlphaFoldDB" id="A0A9D1X5F9"/>
<evidence type="ECO:0000259" key="2">
    <source>
        <dbReference type="SMART" id="SM00460"/>
    </source>
</evidence>
<feature type="transmembrane region" description="Helical" evidence="1">
    <location>
        <begin position="34"/>
        <end position="59"/>
    </location>
</feature>
<evidence type="ECO:0000313" key="3">
    <source>
        <dbReference type="EMBL" id="HIX73202.1"/>
    </source>
</evidence>
<evidence type="ECO:0000256" key="1">
    <source>
        <dbReference type="SAM" id="Phobius"/>
    </source>
</evidence>